<name>S8DDV7_9LAMI</name>
<comment type="similarity">
    <text evidence="4">Belongs to the WD repeat PROPPIN family.</text>
</comment>
<evidence type="ECO:0000313" key="7">
    <source>
        <dbReference type="EMBL" id="EPS60938.1"/>
    </source>
</evidence>
<keyword evidence="5" id="KW-1133">Transmembrane helix</keyword>
<dbReference type="SMART" id="SM00320">
    <property type="entry name" value="WD40"/>
    <property type="match status" value="4"/>
</dbReference>
<organism evidence="7 8">
    <name type="scientific">Genlisea aurea</name>
    <dbReference type="NCBI Taxonomy" id="192259"/>
    <lineage>
        <taxon>Eukaryota</taxon>
        <taxon>Viridiplantae</taxon>
        <taxon>Streptophyta</taxon>
        <taxon>Embryophyta</taxon>
        <taxon>Tracheophyta</taxon>
        <taxon>Spermatophyta</taxon>
        <taxon>Magnoliopsida</taxon>
        <taxon>eudicotyledons</taxon>
        <taxon>Gunneridae</taxon>
        <taxon>Pentapetalae</taxon>
        <taxon>asterids</taxon>
        <taxon>lamiids</taxon>
        <taxon>Lamiales</taxon>
        <taxon>Lentibulariaceae</taxon>
        <taxon>Genlisea</taxon>
    </lineage>
</organism>
<dbReference type="AlphaFoldDB" id="S8DDV7"/>
<feature type="compositionally biased region" description="Polar residues" evidence="6">
    <location>
        <begin position="1"/>
        <end position="11"/>
    </location>
</feature>
<comment type="caution">
    <text evidence="5">Lacks conserved residue(s) required for the propagation of feature annotation.</text>
</comment>
<feature type="transmembrane region" description="Helical" evidence="5">
    <location>
        <begin position="473"/>
        <end position="494"/>
    </location>
</feature>
<feature type="compositionally biased region" description="Polar residues" evidence="6">
    <location>
        <begin position="25"/>
        <end position="38"/>
    </location>
</feature>
<dbReference type="OrthoDB" id="1667587at2759"/>
<comment type="function">
    <text evidence="5">Intramembrane glycolipid transporter that operates in the biosynthetic pathway of dolichol-linked oligosaccharides, the glycan precursors employed in protein asparagine (N)-glycosylation. The sequential addition of sugars to dolichol pyrophosphate produces dolichol-linked oligosaccharides containing fourteen sugars, including two GlcNAcs, nine mannoses and three glucoses. Once assembled, the oligosaccharide is transferred from the lipid to nascent proteins by oligosaccharyltransferases. The assembly of dolichol-linked oligosaccharides begins on the cytosolic side of the endoplasmic reticulum membrane and finishes in its lumen. RFT1 could mediate the translocation of the cytosolically oriented intermediate DolPP-GlcNAc2Man5, produced by ALG11, into the ER lumen where dolichol-linked oligosaccharides assembly continues. However, the intramembrane lipid transporter activity could not be confirmed in vitro.</text>
</comment>
<evidence type="ECO:0000256" key="4">
    <source>
        <dbReference type="ARBA" id="ARBA00025740"/>
    </source>
</evidence>
<protein>
    <recommendedName>
        <fullName evidence="5">Protein RFT1 homolog</fullName>
    </recommendedName>
</protein>
<dbReference type="InterPro" id="IPR048720">
    <property type="entry name" value="PROPPIN"/>
</dbReference>
<dbReference type="GO" id="GO:0005789">
    <property type="term" value="C:endoplasmic reticulum membrane"/>
    <property type="evidence" value="ECO:0007669"/>
    <property type="project" value="UniProtKB-SubCell"/>
</dbReference>
<keyword evidence="8" id="KW-1185">Reference proteome</keyword>
<dbReference type="Pfam" id="PF21032">
    <property type="entry name" value="PROPPIN"/>
    <property type="match status" value="1"/>
</dbReference>
<evidence type="ECO:0000256" key="5">
    <source>
        <dbReference type="RuleBase" id="RU365067"/>
    </source>
</evidence>
<evidence type="ECO:0000256" key="3">
    <source>
        <dbReference type="ARBA" id="ARBA00022737"/>
    </source>
</evidence>
<dbReference type="GO" id="GO:0034045">
    <property type="term" value="C:phagophore assembly site membrane"/>
    <property type="evidence" value="ECO:0007669"/>
    <property type="project" value="UniProtKB-SubCell"/>
</dbReference>
<evidence type="ECO:0000256" key="1">
    <source>
        <dbReference type="ARBA" id="ARBA00004623"/>
    </source>
</evidence>
<accession>S8DDV7</accession>
<dbReference type="PANTHER" id="PTHR11227">
    <property type="entry name" value="WD-REPEAT PROTEIN INTERACTING WITH PHOSPHOINOSIDES WIPI -RELATED"/>
    <property type="match status" value="1"/>
</dbReference>
<comment type="similarity">
    <text evidence="5">Belongs to the RFT1 family.</text>
</comment>
<dbReference type="InterPro" id="IPR015943">
    <property type="entry name" value="WD40/YVTN_repeat-like_dom_sf"/>
</dbReference>
<keyword evidence="2" id="KW-0853">WD repeat</keyword>
<dbReference type="Pfam" id="PF04506">
    <property type="entry name" value="Rft-1"/>
    <property type="match status" value="1"/>
</dbReference>
<dbReference type="EMBL" id="AUSU01007195">
    <property type="protein sequence ID" value="EPS60938.1"/>
    <property type="molecule type" value="Genomic_DNA"/>
</dbReference>
<evidence type="ECO:0000313" key="8">
    <source>
        <dbReference type="Proteomes" id="UP000015453"/>
    </source>
</evidence>
<keyword evidence="3" id="KW-0677">Repeat</keyword>
<proteinExistence type="inferred from homology"/>
<dbReference type="Proteomes" id="UP000015453">
    <property type="component" value="Unassembled WGS sequence"/>
</dbReference>
<evidence type="ECO:0000256" key="2">
    <source>
        <dbReference type="ARBA" id="ARBA00022574"/>
    </source>
</evidence>
<keyword evidence="5" id="KW-0812">Transmembrane</keyword>
<dbReference type="Gene3D" id="2.130.10.10">
    <property type="entry name" value="YVTN repeat-like/Quinoprotein amine dehydrogenase"/>
    <property type="match status" value="1"/>
</dbReference>
<sequence length="665" mass="74002">MTSAVSTTRGLDSSPGLGVYRTVAGPSSPSVQPDPNFNNDDKTELYSISWNQDYGCFAAGTNHGFRIYSIDPFRETFRRDLKSGGFKIVEMLFKCNILALVGSKDNAQYPPNRVIIWDDHQSRCIGELTFRSDVRAVKIRRDRVVVVLGHKIYVYDFMDLRLLHQIETLENPRGLCCLSYQTNTFVLGCPGLRRGQVRIEHFGLNMTKLISAHDSKIACLTLTSDGLLLATASTRGTLVRIFNTVDGTRLQEVRRGSDRADIYSIALSPNVRWLAVSSDKGTVHIFSLRVRVVGDDSKAAVPCGLLTQNSWNSLDHLIPPSISAANPGSSSPLSFMKGVLPKYFSSEWSIAQYELPERGQYVAAFGSNNSVIILGINGSFYRCSFDPVKGGAMVKQESVRFLETQTVASVCDHGRNVELRSFCLGECRSCSIRGWLDALLKTIMRREGFRKACLRAEMKSGVAETDVARLLKVAWLTFPLGMLVTFLACLACILELLAEPFYILSQNLGLLKLRLITETSATFSRCLLTYILMLKQSSWLQGNAVIFALSQVACAGSLFLGYWGYFLLFQPYSLSVLFPLRIGEALAYDKQLANMCMVFTVQSFRKLILQEGQKMVLVWFNTPYNQAVYGLVDKLGQLVTGHIAGNIAFKYCAHSFQPMLLPNAD</sequence>
<dbReference type="InterPro" id="IPR036322">
    <property type="entry name" value="WD40_repeat_dom_sf"/>
</dbReference>
<comment type="caution">
    <text evidence="7">The sequence shown here is derived from an EMBL/GenBank/DDBJ whole genome shotgun (WGS) entry which is preliminary data.</text>
</comment>
<feature type="region of interest" description="Disordered" evidence="6">
    <location>
        <begin position="1"/>
        <end position="38"/>
    </location>
</feature>
<dbReference type="InterPro" id="IPR001680">
    <property type="entry name" value="WD40_rpt"/>
</dbReference>
<gene>
    <name evidence="7" type="ORF">M569_13863</name>
</gene>
<dbReference type="GO" id="GO:0006488">
    <property type="term" value="P:dolichol-linked oligosaccharide biosynthetic process"/>
    <property type="evidence" value="ECO:0007669"/>
    <property type="project" value="InterPro"/>
</dbReference>
<feature type="transmembrane region" description="Helical" evidence="5">
    <location>
        <begin position="545"/>
        <end position="568"/>
    </location>
</feature>
<dbReference type="SUPFAM" id="SSF50978">
    <property type="entry name" value="WD40 repeat-like"/>
    <property type="match status" value="1"/>
</dbReference>
<reference evidence="7 8" key="1">
    <citation type="journal article" date="2013" name="BMC Genomics">
        <title>The miniature genome of a carnivorous plant Genlisea aurea contains a low number of genes and short non-coding sequences.</title>
        <authorList>
            <person name="Leushkin E.V."/>
            <person name="Sutormin R.A."/>
            <person name="Nabieva E.R."/>
            <person name="Penin A.A."/>
            <person name="Kondrashov A.S."/>
            <person name="Logacheva M.D."/>
        </authorList>
    </citation>
    <scope>NUCLEOTIDE SEQUENCE [LARGE SCALE GENOMIC DNA]</scope>
</reference>
<keyword evidence="5" id="KW-0472">Membrane</keyword>
<evidence type="ECO:0000256" key="6">
    <source>
        <dbReference type="SAM" id="MobiDB-lite"/>
    </source>
</evidence>
<comment type="subcellular location">
    <subcellularLocation>
        <location evidence="5">Endoplasmic reticulum membrane</location>
        <topology evidence="5">Multi-pass membrane protein</topology>
    </subcellularLocation>
    <subcellularLocation>
        <location evidence="1">Preautophagosomal structure membrane</location>
        <topology evidence="1">Peripheral membrane protein</topology>
    </subcellularLocation>
</comment>
<dbReference type="InterPro" id="IPR007594">
    <property type="entry name" value="RFT1"/>
</dbReference>